<protein>
    <submittedName>
        <fullName evidence="1">Uncharacterized protein</fullName>
    </submittedName>
</protein>
<gene>
    <name evidence="1" type="ORF">MLD38_012719</name>
</gene>
<accession>A0ACB9RBG0</accession>
<proteinExistence type="predicted"/>
<keyword evidence="2" id="KW-1185">Reference proteome</keyword>
<name>A0ACB9RBG0_9MYRT</name>
<dbReference type="Proteomes" id="UP001057402">
    <property type="component" value="Chromosome 4"/>
</dbReference>
<evidence type="ECO:0000313" key="2">
    <source>
        <dbReference type="Proteomes" id="UP001057402"/>
    </source>
</evidence>
<dbReference type="EMBL" id="CM042883">
    <property type="protein sequence ID" value="KAI4374763.1"/>
    <property type="molecule type" value="Genomic_DNA"/>
</dbReference>
<reference evidence="2" key="1">
    <citation type="journal article" date="2023" name="Front. Plant Sci.">
        <title>Chromosomal-level genome assembly of Melastoma candidum provides insights into trichome evolution.</title>
        <authorList>
            <person name="Zhong Y."/>
            <person name="Wu W."/>
            <person name="Sun C."/>
            <person name="Zou P."/>
            <person name="Liu Y."/>
            <person name="Dai S."/>
            <person name="Zhou R."/>
        </authorList>
    </citation>
    <scope>NUCLEOTIDE SEQUENCE [LARGE SCALE GENOMIC DNA]</scope>
</reference>
<evidence type="ECO:0000313" key="1">
    <source>
        <dbReference type="EMBL" id="KAI4374763.1"/>
    </source>
</evidence>
<comment type="caution">
    <text evidence="1">The sequence shown here is derived from an EMBL/GenBank/DDBJ whole genome shotgun (WGS) entry which is preliminary data.</text>
</comment>
<sequence length="223" mass="22978">MAKSDLQVAGIGLSCLALLAAQSGAFEFTVGGSSNGWSVPSDPNVNVLNQWVGRNRFKITDSIVFAYAPGNDSVLYVNQDDYKSCNTTSPIAKYVDGHTVFKFNHSGPFYFISGNKDNCLKNEKLVVVVLGDRSKKGVAPSPPPEAPSPFVEPSPPPSGTTGTSPPSPSPSETSGINPTAAPAPSEAEAPSSKEPSPNNAPAAMISLASSLGALVAASLFLAP</sequence>
<organism evidence="1 2">
    <name type="scientific">Melastoma candidum</name>
    <dbReference type="NCBI Taxonomy" id="119954"/>
    <lineage>
        <taxon>Eukaryota</taxon>
        <taxon>Viridiplantae</taxon>
        <taxon>Streptophyta</taxon>
        <taxon>Embryophyta</taxon>
        <taxon>Tracheophyta</taxon>
        <taxon>Spermatophyta</taxon>
        <taxon>Magnoliopsida</taxon>
        <taxon>eudicotyledons</taxon>
        <taxon>Gunneridae</taxon>
        <taxon>Pentapetalae</taxon>
        <taxon>rosids</taxon>
        <taxon>malvids</taxon>
        <taxon>Myrtales</taxon>
        <taxon>Melastomataceae</taxon>
        <taxon>Melastomatoideae</taxon>
        <taxon>Melastomateae</taxon>
        <taxon>Melastoma</taxon>
    </lineage>
</organism>